<dbReference type="Proteomes" id="UP001054252">
    <property type="component" value="Unassembled WGS sequence"/>
</dbReference>
<gene>
    <name evidence="2" type="ORF">SLEP1_g36781</name>
</gene>
<dbReference type="AlphaFoldDB" id="A0AAV5KT18"/>
<evidence type="ECO:0000256" key="1">
    <source>
        <dbReference type="SAM" id="Coils"/>
    </source>
</evidence>
<dbReference type="PANTHER" id="PTHR38377:SF1">
    <property type="entry name" value="THREONINE-TRNA LIGASE 2"/>
    <property type="match status" value="1"/>
</dbReference>
<reference evidence="2 3" key="1">
    <citation type="journal article" date="2021" name="Commun. Biol.">
        <title>The genome of Shorea leprosula (Dipterocarpaceae) highlights the ecological relevance of drought in aseasonal tropical rainforests.</title>
        <authorList>
            <person name="Ng K.K.S."/>
            <person name="Kobayashi M.J."/>
            <person name="Fawcett J.A."/>
            <person name="Hatakeyama M."/>
            <person name="Paape T."/>
            <person name="Ng C.H."/>
            <person name="Ang C.C."/>
            <person name="Tnah L.H."/>
            <person name="Lee C.T."/>
            <person name="Nishiyama T."/>
            <person name="Sese J."/>
            <person name="O'Brien M.J."/>
            <person name="Copetti D."/>
            <person name="Mohd Noor M.I."/>
            <person name="Ong R.C."/>
            <person name="Putra M."/>
            <person name="Sireger I.Z."/>
            <person name="Indrioko S."/>
            <person name="Kosugi Y."/>
            <person name="Izuno A."/>
            <person name="Isagi Y."/>
            <person name="Lee S.L."/>
            <person name="Shimizu K.K."/>
        </authorList>
    </citation>
    <scope>NUCLEOTIDE SEQUENCE [LARGE SCALE GENOMIC DNA]</scope>
    <source>
        <strain evidence="2">214</strain>
    </source>
</reference>
<evidence type="ECO:0000313" key="2">
    <source>
        <dbReference type="EMBL" id="GKV27635.1"/>
    </source>
</evidence>
<proteinExistence type="predicted"/>
<evidence type="ECO:0000313" key="3">
    <source>
        <dbReference type="Proteomes" id="UP001054252"/>
    </source>
</evidence>
<feature type="coiled-coil region" evidence="1">
    <location>
        <begin position="18"/>
        <end position="79"/>
    </location>
</feature>
<dbReference type="PANTHER" id="PTHR38377">
    <property type="entry name" value="THREONINE-TRNA LIGASE 2"/>
    <property type="match status" value="1"/>
</dbReference>
<protein>
    <submittedName>
        <fullName evidence="2">Uncharacterized protein</fullName>
    </submittedName>
</protein>
<organism evidence="2 3">
    <name type="scientific">Rubroshorea leprosula</name>
    <dbReference type="NCBI Taxonomy" id="152421"/>
    <lineage>
        <taxon>Eukaryota</taxon>
        <taxon>Viridiplantae</taxon>
        <taxon>Streptophyta</taxon>
        <taxon>Embryophyta</taxon>
        <taxon>Tracheophyta</taxon>
        <taxon>Spermatophyta</taxon>
        <taxon>Magnoliopsida</taxon>
        <taxon>eudicotyledons</taxon>
        <taxon>Gunneridae</taxon>
        <taxon>Pentapetalae</taxon>
        <taxon>rosids</taxon>
        <taxon>malvids</taxon>
        <taxon>Malvales</taxon>
        <taxon>Dipterocarpaceae</taxon>
        <taxon>Rubroshorea</taxon>
    </lineage>
</organism>
<accession>A0AAV5KT18</accession>
<dbReference type="EMBL" id="BPVZ01000076">
    <property type="protein sequence ID" value="GKV27635.1"/>
    <property type="molecule type" value="Genomic_DNA"/>
</dbReference>
<sequence>MAKGSDFQETLKPFYQRAAEAEERLSRLEAALESKKGAGNADAEKEELLKTICELQGKLEDANTEILSFREKEKKLVAEIEKLKYREVHLVRAVREADQKLDSMKGCDLKATVETTKELEKLKI</sequence>
<comment type="caution">
    <text evidence="2">The sequence shown here is derived from an EMBL/GenBank/DDBJ whole genome shotgun (WGS) entry which is preliminary data.</text>
</comment>
<keyword evidence="1" id="KW-0175">Coiled coil</keyword>
<keyword evidence="3" id="KW-1185">Reference proteome</keyword>
<name>A0AAV5KT18_9ROSI</name>